<dbReference type="AlphaFoldDB" id="A0A914QC65"/>
<dbReference type="WBParaSite" id="PDA_v2.g24764.t1">
    <property type="protein sequence ID" value="PDA_v2.g24764.t1"/>
    <property type="gene ID" value="PDA_v2.g24764"/>
</dbReference>
<keyword evidence="1" id="KW-1185">Reference proteome</keyword>
<organism evidence="1 2">
    <name type="scientific">Panagrolaimus davidi</name>
    <dbReference type="NCBI Taxonomy" id="227884"/>
    <lineage>
        <taxon>Eukaryota</taxon>
        <taxon>Metazoa</taxon>
        <taxon>Ecdysozoa</taxon>
        <taxon>Nematoda</taxon>
        <taxon>Chromadorea</taxon>
        <taxon>Rhabditida</taxon>
        <taxon>Tylenchina</taxon>
        <taxon>Panagrolaimomorpha</taxon>
        <taxon>Panagrolaimoidea</taxon>
        <taxon>Panagrolaimidae</taxon>
        <taxon>Panagrolaimus</taxon>
    </lineage>
</organism>
<dbReference type="Pfam" id="PF08737">
    <property type="entry name" value="Rgp1"/>
    <property type="match status" value="2"/>
</dbReference>
<evidence type="ECO:0000313" key="1">
    <source>
        <dbReference type="Proteomes" id="UP000887578"/>
    </source>
</evidence>
<evidence type="ECO:0000313" key="2">
    <source>
        <dbReference type="WBParaSite" id="PDA_v2.g24764.t1"/>
    </source>
</evidence>
<sequence length="354" mass="39684">MIGIEIVASVDRENAIFLTGETAYVVVTLRNTVQIGNSLAWGCVQLHCDQILGKEEKQKPSDSVTALPHGKTALYSSKPMIIFCDIKLNSGEVLEYSGSFEIPTNLPPSFKGSFVKYSWYITVAVQHVDAPFKLLQLPLRVLNFNIPIELPLNTAGNPFLAQNYKHPPVLDFARTAIDETTSARHHKYFKINNGTDSFATVALFKNIFKLGDDITCRLTFDQKPNLRCTVVTIRLETIEEDLQNDKNVPNVTIHFVKYIVTMFMQDCHCILSIPGNAIPAFTTDAVCLRWRLHFDFLVSNGSPIDQNTTACSTIKKELQCEKIPWDHYIQVHACNPFNVNLACSNSISSVIENV</sequence>
<dbReference type="InterPro" id="IPR014848">
    <property type="entry name" value="Rgp1"/>
</dbReference>
<proteinExistence type="predicted"/>
<name>A0A914QC65_9BILA</name>
<accession>A0A914QC65</accession>
<protein>
    <submittedName>
        <fullName evidence="2">Uncharacterized protein</fullName>
    </submittedName>
</protein>
<reference evidence="2" key="1">
    <citation type="submission" date="2022-11" db="UniProtKB">
        <authorList>
            <consortium name="WormBaseParasite"/>
        </authorList>
    </citation>
    <scope>IDENTIFICATION</scope>
</reference>
<dbReference type="PANTHER" id="PTHR12507">
    <property type="entry name" value="REDUCED GROWTH PHENOTYPE 1 RGP1, YEAST -RELATED"/>
    <property type="match status" value="1"/>
</dbReference>
<dbReference type="Proteomes" id="UP000887578">
    <property type="component" value="Unplaced"/>
</dbReference>